<dbReference type="InterPro" id="IPR036034">
    <property type="entry name" value="PDZ_sf"/>
</dbReference>
<dbReference type="FunFam" id="2.40.10.120:FF:000004">
    <property type="entry name" value="Serine protease HTRA2, mitochondrial"/>
    <property type="match status" value="1"/>
</dbReference>
<keyword evidence="12" id="KW-0809">Transit peptide</keyword>
<evidence type="ECO:0000256" key="16">
    <source>
        <dbReference type="ARBA" id="ARBA00023145"/>
    </source>
</evidence>
<feature type="domain" description="PDZ" evidence="17">
    <location>
        <begin position="326"/>
        <end position="400"/>
    </location>
</feature>
<dbReference type="Gene3D" id="2.30.42.10">
    <property type="match status" value="1"/>
</dbReference>
<evidence type="ECO:0000256" key="10">
    <source>
        <dbReference type="ARBA" id="ARBA00022801"/>
    </source>
</evidence>
<evidence type="ECO:0000313" key="19">
    <source>
        <dbReference type="Proteomes" id="UP000838412"/>
    </source>
</evidence>
<gene>
    <name evidence="18" type="primary">HTRA2</name>
    <name evidence="18" type="ORF">BLAG_LOCUS15767</name>
</gene>
<keyword evidence="11" id="KW-0720">Serine protease</keyword>
<keyword evidence="8" id="KW-0812">Transmembrane</keyword>
<dbReference type="Proteomes" id="UP000838412">
    <property type="component" value="Chromosome 3"/>
</dbReference>
<dbReference type="Pfam" id="PF17820">
    <property type="entry name" value="PDZ_6"/>
    <property type="match status" value="1"/>
</dbReference>
<comment type="subcellular location">
    <subcellularLocation>
        <location evidence="3">Mitochondrion intermembrane space</location>
    </subcellularLocation>
    <subcellularLocation>
        <location evidence="2">Mitochondrion membrane</location>
        <topology evidence="2">Single-pass membrane protein</topology>
    </subcellularLocation>
</comment>
<keyword evidence="16" id="KW-0865">Zymogen</keyword>
<evidence type="ECO:0000256" key="2">
    <source>
        <dbReference type="ARBA" id="ARBA00004304"/>
    </source>
</evidence>
<dbReference type="Pfam" id="PF13365">
    <property type="entry name" value="Trypsin_2"/>
    <property type="match status" value="1"/>
</dbReference>
<keyword evidence="7" id="KW-0645">Protease</keyword>
<evidence type="ECO:0000256" key="4">
    <source>
        <dbReference type="ARBA" id="ARBA00010541"/>
    </source>
</evidence>
<keyword evidence="14" id="KW-0496">Mitochondrion</keyword>
<proteinExistence type="inferred from homology"/>
<evidence type="ECO:0000256" key="14">
    <source>
        <dbReference type="ARBA" id="ARBA00023128"/>
    </source>
</evidence>
<dbReference type="InterPro" id="IPR041489">
    <property type="entry name" value="PDZ_6"/>
</dbReference>
<accession>A0A8J9ZM82</accession>
<dbReference type="EMBL" id="OV696688">
    <property type="protein sequence ID" value="CAH1258069.1"/>
    <property type="molecule type" value="Genomic_DNA"/>
</dbReference>
<name>A0A8J9ZM82_BRALA</name>
<keyword evidence="9" id="KW-0053">Apoptosis</keyword>
<evidence type="ECO:0000256" key="7">
    <source>
        <dbReference type="ARBA" id="ARBA00022670"/>
    </source>
</evidence>
<evidence type="ECO:0000256" key="11">
    <source>
        <dbReference type="ARBA" id="ARBA00022825"/>
    </source>
</evidence>
<dbReference type="AlphaFoldDB" id="A0A8J9ZM82"/>
<dbReference type="CDD" id="cd06785">
    <property type="entry name" value="cpPDZ_HtrA-like"/>
    <property type="match status" value="1"/>
</dbReference>
<protein>
    <recommendedName>
        <fullName evidence="6">Serine protease HTRA2, mitochondrial</fullName>
        <ecNumber evidence="5">3.4.21.108</ecNumber>
    </recommendedName>
</protein>
<organism evidence="18 19">
    <name type="scientific">Branchiostoma lanceolatum</name>
    <name type="common">Common lancelet</name>
    <name type="synonym">Amphioxus lanceolatum</name>
    <dbReference type="NCBI Taxonomy" id="7740"/>
    <lineage>
        <taxon>Eukaryota</taxon>
        <taxon>Metazoa</taxon>
        <taxon>Chordata</taxon>
        <taxon>Cephalochordata</taxon>
        <taxon>Leptocardii</taxon>
        <taxon>Amphioxiformes</taxon>
        <taxon>Branchiostomatidae</taxon>
        <taxon>Branchiostoma</taxon>
    </lineage>
</organism>
<reference evidence="18" key="1">
    <citation type="submission" date="2022-01" db="EMBL/GenBank/DDBJ databases">
        <authorList>
            <person name="Braso-Vives M."/>
        </authorList>
    </citation>
    <scope>NUCLEOTIDE SEQUENCE</scope>
</reference>
<evidence type="ECO:0000313" key="18">
    <source>
        <dbReference type="EMBL" id="CAH1258069.1"/>
    </source>
</evidence>
<dbReference type="EC" id="3.4.21.108" evidence="5"/>
<dbReference type="SUPFAM" id="SSF50494">
    <property type="entry name" value="Trypsin-like serine proteases"/>
    <property type="match status" value="1"/>
</dbReference>
<evidence type="ECO:0000256" key="5">
    <source>
        <dbReference type="ARBA" id="ARBA00013033"/>
    </source>
</evidence>
<evidence type="ECO:0000256" key="9">
    <source>
        <dbReference type="ARBA" id="ARBA00022703"/>
    </source>
</evidence>
<keyword evidence="19" id="KW-1185">Reference proteome</keyword>
<dbReference type="InterPro" id="IPR009003">
    <property type="entry name" value="Peptidase_S1_PA"/>
</dbReference>
<dbReference type="GO" id="GO:0006508">
    <property type="term" value="P:proteolysis"/>
    <property type="evidence" value="ECO:0007669"/>
    <property type="project" value="UniProtKB-KW"/>
</dbReference>
<evidence type="ECO:0000256" key="15">
    <source>
        <dbReference type="ARBA" id="ARBA00023136"/>
    </source>
</evidence>
<keyword evidence="13" id="KW-1133">Transmembrane helix</keyword>
<evidence type="ECO:0000256" key="8">
    <source>
        <dbReference type="ARBA" id="ARBA00022692"/>
    </source>
</evidence>
<evidence type="ECO:0000256" key="13">
    <source>
        <dbReference type="ARBA" id="ARBA00022989"/>
    </source>
</evidence>
<dbReference type="PROSITE" id="PS50106">
    <property type="entry name" value="PDZ"/>
    <property type="match status" value="1"/>
</dbReference>
<sequence>MAAFRSVCELLRSSVCQKLISTRIARTGLCLRTCSTSAGNNTSNGYKYLRDSGIVVGCFAWGYVIGKFGVPYIWPSTDSDDKEKSSIVKKVDAAEPFYGGEGHGGIPRSKQFNFIADVVEIASPAVVYIEIHGKNPFTGGRAPTSNGSGFIVREDGLVVTNAHVVANKRYVKVRLQDGRLLDGVVTLVDQAADIAAVKIINCNTALKTVKLGNSSTLRPGEWVVAMGSPLSLSNTITAGVISSVQRGSRELGLRHNDIDYIQTDAAINFGNSGGPLVNLDGEVIGVNTMKVTTGISFAIPIDKVKEFLKNVEEKEKAQKGWFGRGQVAPPAPPKRRYLGVTMVTLTPSIIMELQERRTDFPDDVKSGVWVHRIIVGSPAYSAGIRPGDVITSINGRQVTSARDIYDAVNSGQQLNITCHRGRTVHHLQVTPEEAD</sequence>
<evidence type="ECO:0000256" key="1">
    <source>
        <dbReference type="ARBA" id="ARBA00001760"/>
    </source>
</evidence>
<dbReference type="GO" id="GO:0043065">
    <property type="term" value="P:positive regulation of apoptotic process"/>
    <property type="evidence" value="ECO:0007669"/>
    <property type="project" value="TreeGrafter"/>
</dbReference>
<dbReference type="GO" id="GO:0031966">
    <property type="term" value="C:mitochondrial membrane"/>
    <property type="evidence" value="ECO:0007669"/>
    <property type="project" value="UniProtKB-SubCell"/>
</dbReference>
<dbReference type="Gene3D" id="2.40.10.120">
    <property type="match status" value="1"/>
</dbReference>
<evidence type="ECO:0000256" key="6">
    <source>
        <dbReference type="ARBA" id="ARBA00016929"/>
    </source>
</evidence>
<dbReference type="InterPro" id="IPR001940">
    <property type="entry name" value="Peptidase_S1C"/>
</dbReference>
<dbReference type="GO" id="GO:0006915">
    <property type="term" value="P:apoptotic process"/>
    <property type="evidence" value="ECO:0007669"/>
    <property type="project" value="UniProtKB-KW"/>
</dbReference>
<evidence type="ECO:0000259" key="17">
    <source>
        <dbReference type="PROSITE" id="PS50106"/>
    </source>
</evidence>
<dbReference type="InterPro" id="IPR001478">
    <property type="entry name" value="PDZ"/>
</dbReference>
<dbReference type="SUPFAM" id="SSF50156">
    <property type="entry name" value="PDZ domain-like"/>
    <property type="match status" value="1"/>
</dbReference>
<dbReference type="GO" id="GO:0007005">
    <property type="term" value="P:mitochondrion organization"/>
    <property type="evidence" value="ECO:0007669"/>
    <property type="project" value="UniProtKB-ARBA"/>
</dbReference>
<comment type="catalytic activity">
    <reaction evidence="1">
        <text>Cleavage of non-polar aliphatic amino-acids at the P1 position, with a preference for Val, Ile and Met. At the P2 and P3 positions, Arg is selected most strongly with a secondary preference for other hydrophilic residues.</text>
        <dbReference type="EC" id="3.4.21.108"/>
    </reaction>
</comment>
<evidence type="ECO:0000256" key="12">
    <source>
        <dbReference type="ARBA" id="ARBA00022946"/>
    </source>
</evidence>
<comment type="similarity">
    <text evidence="4">Belongs to the peptidase S1C family.</text>
</comment>
<dbReference type="GO" id="GO:0005758">
    <property type="term" value="C:mitochondrial intermembrane space"/>
    <property type="evidence" value="ECO:0007669"/>
    <property type="project" value="UniProtKB-SubCell"/>
</dbReference>
<dbReference type="GO" id="GO:0004252">
    <property type="term" value="F:serine-type endopeptidase activity"/>
    <property type="evidence" value="ECO:0007669"/>
    <property type="project" value="InterPro"/>
</dbReference>
<keyword evidence="10" id="KW-0378">Hydrolase</keyword>
<evidence type="ECO:0000256" key="3">
    <source>
        <dbReference type="ARBA" id="ARBA00004569"/>
    </source>
</evidence>
<dbReference type="PRINTS" id="PR00834">
    <property type="entry name" value="PROTEASES2C"/>
</dbReference>
<keyword evidence="15" id="KW-0472">Membrane</keyword>
<dbReference type="PANTHER" id="PTHR22939:SF129">
    <property type="entry name" value="SERINE PROTEASE HTRA2, MITOCHONDRIAL"/>
    <property type="match status" value="1"/>
</dbReference>
<dbReference type="PANTHER" id="PTHR22939">
    <property type="entry name" value="SERINE PROTEASE FAMILY S1C HTRA-RELATED"/>
    <property type="match status" value="1"/>
</dbReference>
<dbReference type="OrthoDB" id="4217619at2759"/>
<dbReference type="SMART" id="SM00228">
    <property type="entry name" value="PDZ"/>
    <property type="match status" value="1"/>
</dbReference>